<dbReference type="OrthoDB" id="9804313at2"/>
<dbReference type="Pfam" id="PF01327">
    <property type="entry name" value="Pep_deformylase"/>
    <property type="match status" value="1"/>
</dbReference>
<dbReference type="EC" id="3.5.1.88" evidence="2"/>
<dbReference type="GO" id="GO:0006412">
    <property type="term" value="P:translation"/>
    <property type="evidence" value="ECO:0007669"/>
    <property type="project" value="UniProtKB-UniRule"/>
</dbReference>
<comment type="similarity">
    <text evidence="1 2">Belongs to the polypeptide deformylase family.</text>
</comment>
<comment type="function">
    <text evidence="2">Removes the formyl group from the N-terminal Met of newly synthesized proteins. Requires at least a dipeptide for an efficient rate of reaction. N-terminal L-methionine is a prerequisite for activity but the enzyme has broad specificity at other positions.</text>
</comment>
<comment type="cofactor">
    <cofactor evidence="2">
        <name>Fe(2+)</name>
        <dbReference type="ChEBI" id="CHEBI:29033"/>
    </cofactor>
    <text evidence="2">Binds 1 Fe(2+) ion.</text>
</comment>
<organism evidence="3 4">
    <name type="scientific">Oceanidesulfovibrio marinus</name>
    <dbReference type="NCBI Taxonomy" id="370038"/>
    <lineage>
        <taxon>Bacteria</taxon>
        <taxon>Pseudomonadati</taxon>
        <taxon>Thermodesulfobacteriota</taxon>
        <taxon>Desulfovibrionia</taxon>
        <taxon>Desulfovibrionales</taxon>
        <taxon>Desulfovibrionaceae</taxon>
        <taxon>Oceanidesulfovibrio</taxon>
    </lineage>
</organism>
<feature type="active site" evidence="2">
    <location>
        <position position="135"/>
    </location>
</feature>
<gene>
    <name evidence="2 3" type="primary">def</name>
    <name evidence="3" type="ORF">DQK91_04065</name>
</gene>
<dbReference type="Gene3D" id="3.90.45.10">
    <property type="entry name" value="Peptide deformylase"/>
    <property type="match status" value="1"/>
</dbReference>
<dbReference type="HAMAP" id="MF_00163">
    <property type="entry name" value="Pep_deformylase"/>
    <property type="match status" value="1"/>
</dbReference>
<feature type="binding site" evidence="2">
    <location>
        <position position="92"/>
    </location>
    <ligand>
        <name>Fe cation</name>
        <dbReference type="ChEBI" id="CHEBI:24875"/>
    </ligand>
</feature>
<evidence type="ECO:0000313" key="3">
    <source>
        <dbReference type="EMBL" id="TVM36119.1"/>
    </source>
</evidence>
<evidence type="ECO:0000313" key="4">
    <source>
        <dbReference type="Proteomes" id="UP000434052"/>
    </source>
</evidence>
<name>A0A6P1ZLW9_9BACT</name>
<sequence>MTLEICTYPHPVLSQTAQTIEEITPELVQLARDMADCMYMNDGVGLAAPQVGESIRMIVVDITGPEKREELITLINPTIVSCEGEVESEEGCLSLPLFRGMIDRSEKVHVRGLDLDGNEIAIDAEGLLAICLQHEIDHLEGTLLLNRVGRLKKSLYDKKVKKREKRRQAEGE</sequence>
<dbReference type="GO" id="GO:0042586">
    <property type="term" value="F:peptide deformylase activity"/>
    <property type="evidence" value="ECO:0007669"/>
    <property type="project" value="UniProtKB-UniRule"/>
</dbReference>
<dbReference type="PIRSF" id="PIRSF004749">
    <property type="entry name" value="Pep_def"/>
    <property type="match status" value="1"/>
</dbReference>
<dbReference type="AlphaFoldDB" id="A0A6P1ZLW9"/>
<keyword evidence="2 3" id="KW-0378">Hydrolase</keyword>
<dbReference type="CDD" id="cd00487">
    <property type="entry name" value="Pep_deformylase"/>
    <property type="match status" value="1"/>
</dbReference>
<dbReference type="NCBIfam" id="NF001159">
    <property type="entry name" value="PRK00150.1-3"/>
    <property type="match status" value="1"/>
</dbReference>
<keyword evidence="2" id="KW-0648">Protein biosynthesis</keyword>
<keyword evidence="2" id="KW-0408">Iron</keyword>
<proteinExistence type="inferred from homology"/>
<dbReference type="PANTHER" id="PTHR10458">
    <property type="entry name" value="PEPTIDE DEFORMYLASE"/>
    <property type="match status" value="1"/>
</dbReference>
<comment type="catalytic activity">
    <reaction evidence="2">
        <text>N-terminal N-formyl-L-methionyl-[peptide] + H2O = N-terminal L-methionyl-[peptide] + formate</text>
        <dbReference type="Rhea" id="RHEA:24420"/>
        <dbReference type="Rhea" id="RHEA-COMP:10639"/>
        <dbReference type="Rhea" id="RHEA-COMP:10640"/>
        <dbReference type="ChEBI" id="CHEBI:15377"/>
        <dbReference type="ChEBI" id="CHEBI:15740"/>
        <dbReference type="ChEBI" id="CHEBI:49298"/>
        <dbReference type="ChEBI" id="CHEBI:64731"/>
        <dbReference type="EC" id="3.5.1.88"/>
    </reaction>
</comment>
<dbReference type="PANTHER" id="PTHR10458:SF22">
    <property type="entry name" value="PEPTIDE DEFORMYLASE"/>
    <property type="match status" value="1"/>
</dbReference>
<evidence type="ECO:0000256" key="2">
    <source>
        <dbReference type="HAMAP-Rule" id="MF_00163"/>
    </source>
</evidence>
<dbReference type="PRINTS" id="PR01576">
    <property type="entry name" value="PDEFORMYLASE"/>
</dbReference>
<feature type="binding site" evidence="2">
    <location>
        <position position="138"/>
    </location>
    <ligand>
        <name>Fe cation</name>
        <dbReference type="ChEBI" id="CHEBI:24875"/>
    </ligand>
</feature>
<dbReference type="InterPro" id="IPR036821">
    <property type="entry name" value="Peptide_deformylase_sf"/>
</dbReference>
<accession>A0A6P1ZLW9</accession>
<feature type="binding site" evidence="2">
    <location>
        <position position="134"/>
    </location>
    <ligand>
        <name>Fe cation</name>
        <dbReference type="ChEBI" id="CHEBI:24875"/>
    </ligand>
</feature>
<keyword evidence="2" id="KW-0479">Metal-binding</keyword>
<dbReference type="EMBL" id="QMIF01000002">
    <property type="protein sequence ID" value="TVM36119.1"/>
    <property type="molecule type" value="Genomic_DNA"/>
</dbReference>
<dbReference type="Proteomes" id="UP000434052">
    <property type="component" value="Unassembled WGS sequence"/>
</dbReference>
<dbReference type="SUPFAM" id="SSF56420">
    <property type="entry name" value="Peptide deformylase"/>
    <property type="match status" value="1"/>
</dbReference>
<dbReference type="RefSeq" id="WP_144234178.1">
    <property type="nucleotide sequence ID" value="NZ_QMIF01000002.1"/>
</dbReference>
<dbReference type="NCBIfam" id="TIGR00079">
    <property type="entry name" value="pept_deformyl"/>
    <property type="match status" value="1"/>
</dbReference>
<protein>
    <recommendedName>
        <fullName evidence="2">Peptide deformylase</fullName>
        <shortName evidence="2">PDF</shortName>
        <ecNumber evidence="2">3.5.1.88</ecNumber>
    </recommendedName>
    <alternativeName>
        <fullName evidence="2">Polypeptide deformylase</fullName>
    </alternativeName>
</protein>
<dbReference type="InterPro" id="IPR023635">
    <property type="entry name" value="Peptide_deformylase"/>
</dbReference>
<evidence type="ECO:0000256" key="1">
    <source>
        <dbReference type="ARBA" id="ARBA00010759"/>
    </source>
</evidence>
<dbReference type="GO" id="GO:0046872">
    <property type="term" value="F:metal ion binding"/>
    <property type="evidence" value="ECO:0007669"/>
    <property type="project" value="UniProtKB-KW"/>
</dbReference>
<reference evidence="3 4" key="1">
    <citation type="submission" date="2018-06" db="EMBL/GenBank/DDBJ databases">
        <title>Complete genome of Desulfovibrio marinus P48SEP.</title>
        <authorList>
            <person name="Crispim J.S."/>
            <person name="Vidigal P.M.P."/>
            <person name="Silva L.C.F."/>
            <person name="Araujo L.C."/>
            <person name="Laguardia C.N."/>
            <person name="Dias R.S."/>
            <person name="Sousa M.P."/>
            <person name="Paula S.O."/>
            <person name="Silva C."/>
        </authorList>
    </citation>
    <scope>NUCLEOTIDE SEQUENCE [LARGE SCALE GENOMIC DNA]</scope>
    <source>
        <strain evidence="3 4">P48SEP</strain>
    </source>
</reference>
<comment type="caution">
    <text evidence="3">The sequence shown here is derived from an EMBL/GenBank/DDBJ whole genome shotgun (WGS) entry which is preliminary data.</text>
</comment>